<dbReference type="EMBL" id="AP025523">
    <property type="protein sequence ID" value="BDE07186.1"/>
    <property type="molecule type" value="Genomic_DNA"/>
</dbReference>
<feature type="transmembrane region" description="Helical" evidence="6">
    <location>
        <begin position="83"/>
        <end position="105"/>
    </location>
</feature>
<keyword evidence="8" id="KW-1185">Reference proteome</keyword>
<dbReference type="Pfam" id="PF02653">
    <property type="entry name" value="BPD_transp_2"/>
    <property type="match status" value="1"/>
</dbReference>
<sequence>MTLTPGARNAAFAFAVAIALPFIGHNGAFTNFLADAGAFVLLALGLNIVVGFAGLLDLGYAAFFAIGSYAFAMLASPQFGIHLPFWVLLFVASGIAAVFGILLGAPTLRLRGDYLAIVTLGFGEIVPQTFLNLSQFTGGPNGIGSLDQPVFFGLRFGFDVLPYYFLILALIALAVWVANNLRQSRLGRAWMAIREDELAAAHMGINTTTTKLAAFAMGASFSGLAGCAYASKLQLVSPDQFGFNVSVFILAMLVLGGMGNIPGVILGSVLLSALDRFLLPQGTNLLHGFAHALPSGAFSNALGRVDLTNSRFLIYGVILVLMMLFRPEGLIPSGQRKAELHSADLDARAAAAEGELYSEAIR</sequence>
<evidence type="ECO:0000256" key="3">
    <source>
        <dbReference type="ARBA" id="ARBA00022692"/>
    </source>
</evidence>
<evidence type="ECO:0000256" key="6">
    <source>
        <dbReference type="SAM" id="Phobius"/>
    </source>
</evidence>
<feature type="transmembrane region" description="Helical" evidence="6">
    <location>
        <begin position="6"/>
        <end position="25"/>
    </location>
</feature>
<dbReference type="CDD" id="cd06581">
    <property type="entry name" value="TM_PBP1_LivM_like"/>
    <property type="match status" value="1"/>
</dbReference>
<organism evidence="7 8">
    <name type="scientific">Vulcanimicrobium alpinum</name>
    <dbReference type="NCBI Taxonomy" id="3016050"/>
    <lineage>
        <taxon>Bacteria</taxon>
        <taxon>Bacillati</taxon>
        <taxon>Vulcanimicrobiota</taxon>
        <taxon>Vulcanimicrobiia</taxon>
        <taxon>Vulcanimicrobiales</taxon>
        <taxon>Vulcanimicrobiaceae</taxon>
        <taxon>Vulcanimicrobium</taxon>
    </lineage>
</organism>
<dbReference type="KEGG" id="vab:WPS_24620"/>
<proteinExistence type="predicted"/>
<dbReference type="PANTHER" id="PTHR30482">
    <property type="entry name" value="HIGH-AFFINITY BRANCHED-CHAIN AMINO ACID TRANSPORT SYSTEM PERMEASE"/>
    <property type="match status" value="1"/>
</dbReference>
<dbReference type="GO" id="GO:0005886">
    <property type="term" value="C:plasma membrane"/>
    <property type="evidence" value="ECO:0007669"/>
    <property type="project" value="UniProtKB-SubCell"/>
</dbReference>
<reference evidence="7 8" key="1">
    <citation type="journal article" date="2022" name="ISME Commun">
        <title>Vulcanimicrobium alpinus gen. nov. sp. nov., the first cultivated representative of the candidate phylum 'Eremiobacterota', is a metabolically versatile aerobic anoxygenic phototroph.</title>
        <authorList>
            <person name="Yabe S."/>
            <person name="Muto K."/>
            <person name="Abe K."/>
            <person name="Yokota A."/>
            <person name="Staudigel H."/>
            <person name="Tebo B.M."/>
        </authorList>
    </citation>
    <scope>NUCLEOTIDE SEQUENCE [LARGE SCALE GENOMIC DNA]</scope>
    <source>
        <strain evidence="7 8">WC8-2</strain>
    </source>
</reference>
<evidence type="ECO:0000313" key="7">
    <source>
        <dbReference type="EMBL" id="BDE07186.1"/>
    </source>
</evidence>
<feature type="transmembrane region" description="Helical" evidence="6">
    <location>
        <begin position="243"/>
        <end position="273"/>
    </location>
</feature>
<feature type="transmembrane region" description="Helical" evidence="6">
    <location>
        <begin position="212"/>
        <end position="231"/>
    </location>
</feature>
<keyword evidence="5 6" id="KW-0472">Membrane</keyword>
<dbReference type="InterPro" id="IPR043428">
    <property type="entry name" value="LivM-like"/>
</dbReference>
<feature type="transmembrane region" description="Helical" evidence="6">
    <location>
        <begin position="58"/>
        <end position="76"/>
    </location>
</feature>
<dbReference type="GO" id="GO:0015658">
    <property type="term" value="F:branched-chain amino acid transmembrane transporter activity"/>
    <property type="evidence" value="ECO:0007669"/>
    <property type="project" value="InterPro"/>
</dbReference>
<feature type="transmembrane region" description="Helical" evidence="6">
    <location>
        <begin position="161"/>
        <end position="181"/>
    </location>
</feature>
<keyword evidence="4 6" id="KW-1133">Transmembrane helix</keyword>
<keyword evidence="3 6" id="KW-0812">Transmembrane</keyword>
<protein>
    <submittedName>
        <fullName evidence="7">ABC transporter ATP-binding protein</fullName>
    </submittedName>
</protein>
<keyword evidence="7" id="KW-0067">ATP-binding</keyword>
<dbReference type="InterPro" id="IPR001851">
    <property type="entry name" value="ABC_transp_permease"/>
</dbReference>
<evidence type="ECO:0000256" key="4">
    <source>
        <dbReference type="ARBA" id="ARBA00022989"/>
    </source>
</evidence>
<keyword evidence="2" id="KW-1003">Cell membrane</keyword>
<evidence type="ECO:0000256" key="2">
    <source>
        <dbReference type="ARBA" id="ARBA00022475"/>
    </source>
</evidence>
<evidence type="ECO:0000313" key="8">
    <source>
        <dbReference type="Proteomes" id="UP001317532"/>
    </source>
</evidence>
<comment type="subcellular location">
    <subcellularLocation>
        <location evidence="1">Cell membrane</location>
        <topology evidence="1">Multi-pass membrane protein</topology>
    </subcellularLocation>
</comment>
<dbReference type="GO" id="GO:0005524">
    <property type="term" value="F:ATP binding"/>
    <property type="evidence" value="ECO:0007669"/>
    <property type="project" value="UniProtKB-KW"/>
</dbReference>
<evidence type="ECO:0000256" key="5">
    <source>
        <dbReference type="ARBA" id="ARBA00023136"/>
    </source>
</evidence>
<accession>A0AAN1XXG3</accession>
<dbReference type="Proteomes" id="UP001317532">
    <property type="component" value="Chromosome"/>
</dbReference>
<name>A0AAN1XXG3_UNVUL</name>
<evidence type="ECO:0000256" key="1">
    <source>
        <dbReference type="ARBA" id="ARBA00004651"/>
    </source>
</evidence>
<keyword evidence="7" id="KW-0547">Nucleotide-binding</keyword>
<dbReference type="AlphaFoldDB" id="A0AAN1XXG3"/>
<dbReference type="RefSeq" id="WP_317994800.1">
    <property type="nucleotide sequence ID" value="NZ_AP025523.1"/>
</dbReference>
<dbReference type="PANTHER" id="PTHR30482:SF10">
    <property type="entry name" value="HIGH-AFFINITY BRANCHED-CHAIN AMINO ACID TRANSPORT PROTEIN BRAE"/>
    <property type="match status" value="1"/>
</dbReference>
<gene>
    <name evidence="7" type="ORF">WPS_24620</name>
</gene>